<dbReference type="PANTHER" id="PTHR12327:SF0">
    <property type="entry name" value="ALPHA-TUBULIN N-ACETYLTRANSFERASE 1"/>
    <property type="match status" value="1"/>
</dbReference>
<name>A0A0R3W9I9_TAEAS</name>
<dbReference type="CDD" id="cd04301">
    <property type="entry name" value="NAT_SF"/>
    <property type="match status" value="1"/>
</dbReference>
<evidence type="ECO:0000259" key="4">
    <source>
        <dbReference type="PROSITE" id="PS51730"/>
    </source>
</evidence>
<proteinExistence type="predicted"/>
<evidence type="ECO:0000256" key="1">
    <source>
        <dbReference type="ARBA" id="ARBA00022679"/>
    </source>
</evidence>
<dbReference type="Gene3D" id="3.40.630.30">
    <property type="match status" value="1"/>
</dbReference>
<evidence type="ECO:0000256" key="3">
    <source>
        <dbReference type="SAM" id="MobiDB-lite"/>
    </source>
</evidence>
<evidence type="ECO:0000313" key="5">
    <source>
        <dbReference type="WBParaSite" id="TASK_0000711901-mRNA-1"/>
    </source>
</evidence>
<keyword evidence="1" id="KW-0808">Transferase</keyword>
<dbReference type="AlphaFoldDB" id="A0A0R3W9I9"/>
<dbReference type="SUPFAM" id="SSF55729">
    <property type="entry name" value="Acyl-CoA N-acyltransferases (Nat)"/>
    <property type="match status" value="1"/>
</dbReference>
<feature type="domain" description="N-acetyltransferase" evidence="4">
    <location>
        <begin position="1"/>
        <end position="141"/>
    </location>
</feature>
<dbReference type="PANTHER" id="PTHR12327">
    <property type="entry name" value="ALPHA-TUBULIN N-ACETYLTRANSFERASE 1"/>
    <property type="match status" value="1"/>
</dbReference>
<feature type="region of interest" description="Disordered" evidence="3">
    <location>
        <begin position="174"/>
        <end position="199"/>
    </location>
</feature>
<dbReference type="PROSITE" id="PS51730">
    <property type="entry name" value="GNAT_ATAT"/>
    <property type="match status" value="1"/>
</dbReference>
<organism evidence="5">
    <name type="scientific">Taenia asiatica</name>
    <name type="common">Asian tapeworm</name>
    <dbReference type="NCBI Taxonomy" id="60517"/>
    <lineage>
        <taxon>Eukaryota</taxon>
        <taxon>Metazoa</taxon>
        <taxon>Spiralia</taxon>
        <taxon>Lophotrochozoa</taxon>
        <taxon>Platyhelminthes</taxon>
        <taxon>Cestoda</taxon>
        <taxon>Eucestoda</taxon>
        <taxon>Cyclophyllidea</taxon>
        <taxon>Taeniidae</taxon>
        <taxon>Taenia</taxon>
    </lineage>
</organism>
<accession>A0A0R3W9I9</accession>
<evidence type="ECO:0000256" key="2">
    <source>
        <dbReference type="ARBA" id="ARBA00023315"/>
    </source>
</evidence>
<sequence length="312" mass="35372">LSSVVTSLHKLRFTNHRCYVLTYIDEEDQRLDLSVSLTVSSKIPIGLLKVGKKKLFLFNAFGECFEVEPVCVLDFYISTDFQRRGYGKELFEWMLQEEGLVATDLPIDSPSPRMLSFMNKHYHQDHPLHQSNNFVVFPDFFHHISAFLVPRCRHSRSPLPSSLSVPHCGSSLSTHPAPVVAAKRPPSSSPLHLTPRCSSPSSYAMPDLEEHIEPAPNGDANQSSIVQKAPDTFSVQTHVPQLRSRGEAGFLRHGPALRYSKRIVATTPSMLLKGNTNVSNAEINALWRLNERQPGYEYRRAAWMNNRHTRLW</sequence>
<dbReference type="InterPro" id="IPR038746">
    <property type="entry name" value="Atat"/>
</dbReference>
<dbReference type="GO" id="GO:0005874">
    <property type="term" value="C:microtubule"/>
    <property type="evidence" value="ECO:0007669"/>
    <property type="project" value="InterPro"/>
</dbReference>
<dbReference type="WBParaSite" id="TASK_0000711901-mRNA-1">
    <property type="protein sequence ID" value="TASK_0000711901-mRNA-1"/>
    <property type="gene ID" value="TASK_0000711901"/>
</dbReference>
<dbReference type="GO" id="GO:0019799">
    <property type="term" value="F:tubulin N-acetyltransferase activity"/>
    <property type="evidence" value="ECO:0007669"/>
    <property type="project" value="InterPro"/>
</dbReference>
<dbReference type="InterPro" id="IPR016181">
    <property type="entry name" value="Acyl_CoA_acyltransferase"/>
</dbReference>
<keyword evidence="2" id="KW-0012">Acyltransferase</keyword>
<protein>
    <submittedName>
        <fullName evidence="5">N-acetyltransferase domain-containing protein</fullName>
    </submittedName>
</protein>
<reference evidence="5" key="1">
    <citation type="submission" date="2017-02" db="UniProtKB">
        <authorList>
            <consortium name="WormBaseParasite"/>
        </authorList>
    </citation>
    <scope>IDENTIFICATION</scope>
</reference>
<dbReference type="Pfam" id="PF05301">
    <property type="entry name" value="Acetyltransf_16"/>
    <property type="match status" value="1"/>
</dbReference>
<dbReference type="InterPro" id="IPR007965">
    <property type="entry name" value="GNAT_ATAT"/>
</dbReference>